<evidence type="ECO:0000256" key="1">
    <source>
        <dbReference type="ARBA" id="ARBA00022898"/>
    </source>
</evidence>
<comment type="caution">
    <text evidence="3">The sequence shown here is derived from an EMBL/GenBank/DDBJ whole genome shotgun (WGS) entry which is preliminary data.</text>
</comment>
<gene>
    <name evidence="3" type="ORF">E2C06_23515</name>
</gene>
<sequence length="380" mass="39319">MRAMQDIRAEFALDPGFLTVNHGSFGATPRRVLAAQADWRARLEAQPSRFMVGVLTPALRAAAARLGGFLGCDADGLGFVDNATAACNAVLRSLRLAPGDEILLLSHAYGAVRKTAAHVAAAAGARTVDAALPFPRPDPEAVVEAVAAAITPRTRLAVLDHITSPSALVLPIEAMIAACRARGVPVLVDGAHGPGQLPLSVAALGADWYAGNCHKWLMAPKGCGFLWTAPQRRAGTHAHILSHGLGEGYLAEFDWTGTRDPGAFLAVTAAIDVLEALGGPALMARNRAMALQAGDMLAARLGTEVAALPAMAGSMAAIRLDRPGPATREAAVALRARLLAAGTDAPVAAIDGGLWLRISAAAYNEPGDYERLADLLVATL</sequence>
<dbReference type="InterPro" id="IPR015424">
    <property type="entry name" value="PyrdxlP-dep_Trfase"/>
</dbReference>
<dbReference type="InterPro" id="IPR015422">
    <property type="entry name" value="PyrdxlP-dep_Trfase_small"/>
</dbReference>
<keyword evidence="1" id="KW-0663">Pyridoxal phosphate</keyword>
<evidence type="ECO:0000259" key="2">
    <source>
        <dbReference type="Pfam" id="PF00266"/>
    </source>
</evidence>
<proteinExistence type="predicted"/>
<feature type="domain" description="Aminotransferase class V" evidence="2">
    <location>
        <begin position="29"/>
        <end position="320"/>
    </location>
</feature>
<dbReference type="Gene3D" id="3.90.1150.10">
    <property type="entry name" value="Aspartate Aminotransferase, domain 1"/>
    <property type="match status" value="1"/>
</dbReference>
<keyword evidence="3" id="KW-0808">Transferase</keyword>
<evidence type="ECO:0000313" key="3">
    <source>
        <dbReference type="EMBL" id="TDH60195.1"/>
    </source>
</evidence>
<dbReference type="SUPFAM" id="SSF53383">
    <property type="entry name" value="PLP-dependent transferases"/>
    <property type="match status" value="1"/>
</dbReference>
<reference evidence="3 4" key="1">
    <citation type="journal article" date="2016" name="J. Microbiol.">
        <title>Dankookia rubra gen. nov., sp. nov., an alphaproteobacterium isolated from sediment of a shallow stream.</title>
        <authorList>
            <person name="Kim W.H."/>
            <person name="Kim D.H."/>
            <person name="Kang K."/>
            <person name="Ahn T.Y."/>
        </authorList>
    </citation>
    <scope>NUCLEOTIDE SEQUENCE [LARGE SCALE GENOMIC DNA]</scope>
    <source>
        <strain evidence="3 4">JCM30602</strain>
    </source>
</reference>
<dbReference type="PANTHER" id="PTHR43092:SF2">
    <property type="entry name" value="HERCYNYLCYSTEINE SULFOXIDE LYASE"/>
    <property type="match status" value="1"/>
</dbReference>
<dbReference type="Gene3D" id="3.40.640.10">
    <property type="entry name" value="Type I PLP-dependent aspartate aminotransferase-like (Major domain)"/>
    <property type="match status" value="1"/>
</dbReference>
<organism evidence="3 4">
    <name type="scientific">Dankookia rubra</name>
    <dbReference type="NCBI Taxonomy" id="1442381"/>
    <lineage>
        <taxon>Bacteria</taxon>
        <taxon>Pseudomonadati</taxon>
        <taxon>Pseudomonadota</taxon>
        <taxon>Alphaproteobacteria</taxon>
        <taxon>Acetobacterales</taxon>
        <taxon>Roseomonadaceae</taxon>
        <taxon>Dankookia</taxon>
    </lineage>
</organism>
<dbReference type="InterPro" id="IPR015421">
    <property type="entry name" value="PyrdxlP-dep_Trfase_major"/>
</dbReference>
<accession>A0A4V3A9Q8</accession>
<evidence type="ECO:0000313" key="4">
    <source>
        <dbReference type="Proteomes" id="UP000295096"/>
    </source>
</evidence>
<dbReference type="OrthoDB" id="9804366at2"/>
<dbReference type="GO" id="GO:0008483">
    <property type="term" value="F:transaminase activity"/>
    <property type="evidence" value="ECO:0007669"/>
    <property type="project" value="UniProtKB-KW"/>
</dbReference>
<dbReference type="EMBL" id="SMSJ01000043">
    <property type="protein sequence ID" value="TDH60195.1"/>
    <property type="molecule type" value="Genomic_DNA"/>
</dbReference>
<dbReference type="InterPro" id="IPR000192">
    <property type="entry name" value="Aminotrans_V_dom"/>
</dbReference>
<dbReference type="Pfam" id="PF00266">
    <property type="entry name" value="Aminotran_5"/>
    <property type="match status" value="1"/>
</dbReference>
<dbReference type="PANTHER" id="PTHR43092">
    <property type="entry name" value="L-CYSTEINE DESULFHYDRASE"/>
    <property type="match status" value="1"/>
</dbReference>
<keyword evidence="4" id="KW-1185">Reference proteome</keyword>
<keyword evidence="3" id="KW-0032">Aminotransferase</keyword>
<protein>
    <submittedName>
        <fullName evidence="3">Aminotransferase class V-fold PLP-dependent enzyme</fullName>
    </submittedName>
</protein>
<name>A0A4V3A9Q8_9PROT</name>
<dbReference type="AlphaFoldDB" id="A0A4V3A9Q8"/>
<dbReference type="Proteomes" id="UP000295096">
    <property type="component" value="Unassembled WGS sequence"/>
</dbReference>